<keyword evidence="3 7" id="KW-1133">Transmembrane helix</keyword>
<dbReference type="InterPro" id="IPR005829">
    <property type="entry name" value="Sugar_transporter_CS"/>
</dbReference>
<sequence length="512" mass="56102">MPKHFMDEYEPLLLKDFEDSKKAKFPSLSLVLALCAACIGGTFQYGYNISIINAPTAYVHDFINQTWKERFQTDISEDVLTLLWSTIVSGYTIGGFIGASVGGVLSVKLGRKMTLLANNIFALTAALLLGLSYPAGLFELLIVGRLFTGINAGVAICVQPQYLGEIAPTSLRGAMGMGTSIFITGGILSGQVVGLKELLGREEYWPILLASTCIPAFLQLLILPWFPESPRYLLIDKGDEEGCKKALKQLHGAKCDQEWEDISQERNNLAGLTAKKPWELLRDRSVRWQLLTIVLLNAAQQLNGINAIYFYADYLFKQAGIPSDKIPYVTIGTGACECITALTCGMLIERLGRKALIGGGYSLMSICCILFTLTLTFQDASPIIPYLSMACVFAFILSFGLGPGGVTNILTTELFTQTSRSAAYIIAGSVNWFSFFFIGLVFPFIVIGLQQYCFLVFLVICFSVALYIFLVIPETKNKTFLEIQNEFNQSPNNRAASRADGVGTTLLSTSSI</sequence>
<dbReference type="GO" id="GO:0070837">
    <property type="term" value="P:dehydroascorbic acid transport"/>
    <property type="evidence" value="ECO:0007669"/>
    <property type="project" value="TreeGrafter"/>
</dbReference>
<evidence type="ECO:0000313" key="10">
    <source>
        <dbReference type="Proteomes" id="UP000472265"/>
    </source>
</evidence>
<dbReference type="AlphaFoldDB" id="A0A671YB51"/>
<dbReference type="NCBIfam" id="TIGR00879">
    <property type="entry name" value="SP"/>
    <property type="match status" value="1"/>
</dbReference>
<comment type="subcellular location">
    <subcellularLocation>
        <location evidence="1">Membrane</location>
        <topology evidence="1">Multi-pass membrane protein</topology>
    </subcellularLocation>
</comment>
<keyword evidence="5" id="KW-0813">Transport</keyword>
<feature type="domain" description="Major facilitator superfamily (MFS) profile" evidence="8">
    <location>
        <begin position="34"/>
        <end position="476"/>
    </location>
</feature>
<dbReference type="PROSITE" id="PS00217">
    <property type="entry name" value="SUGAR_TRANSPORT_2"/>
    <property type="match status" value="1"/>
</dbReference>
<dbReference type="Ensembl" id="ENSSAUT00010062546.1">
    <property type="protein sequence ID" value="ENSSAUP00010059628.1"/>
    <property type="gene ID" value="ENSSAUG00010024199.1"/>
</dbReference>
<feature type="transmembrane region" description="Helical" evidence="7">
    <location>
        <begin position="204"/>
        <end position="226"/>
    </location>
</feature>
<dbReference type="Gene3D" id="1.20.1250.20">
    <property type="entry name" value="MFS general substrate transporter like domains"/>
    <property type="match status" value="1"/>
</dbReference>
<proteinExistence type="inferred from homology"/>
<protein>
    <submittedName>
        <fullName evidence="9">Solute carrier family 2 member 11b</fullName>
    </submittedName>
</protein>
<dbReference type="InterPro" id="IPR005828">
    <property type="entry name" value="MFS_sugar_transport-like"/>
</dbReference>
<feature type="transmembrane region" description="Helical" evidence="7">
    <location>
        <begin position="25"/>
        <end position="47"/>
    </location>
</feature>
<dbReference type="PANTHER" id="PTHR23503">
    <property type="entry name" value="SOLUTE CARRIER FAMILY 2"/>
    <property type="match status" value="1"/>
</dbReference>
<dbReference type="OrthoDB" id="8120565at2759"/>
<keyword evidence="4 7" id="KW-0472">Membrane</keyword>
<feature type="transmembrane region" description="Helical" evidence="7">
    <location>
        <begin position="326"/>
        <end position="348"/>
    </location>
</feature>
<keyword evidence="10" id="KW-1185">Reference proteome</keyword>
<keyword evidence="2 7" id="KW-0812">Transmembrane</keyword>
<evidence type="ECO:0000256" key="7">
    <source>
        <dbReference type="SAM" id="Phobius"/>
    </source>
</evidence>
<dbReference type="CDD" id="cd17432">
    <property type="entry name" value="MFS_GLUT_Class2"/>
    <property type="match status" value="1"/>
</dbReference>
<dbReference type="PRINTS" id="PR00171">
    <property type="entry name" value="SUGRTRNSPORT"/>
</dbReference>
<evidence type="ECO:0000256" key="5">
    <source>
        <dbReference type="RuleBase" id="RU003346"/>
    </source>
</evidence>
<feature type="transmembrane region" description="Helical" evidence="7">
    <location>
        <begin position="170"/>
        <end position="192"/>
    </location>
</feature>
<feature type="transmembrane region" description="Helical" evidence="7">
    <location>
        <begin position="82"/>
        <end position="104"/>
    </location>
</feature>
<reference evidence="9" key="2">
    <citation type="submission" date="2025-08" db="UniProtKB">
        <authorList>
            <consortium name="Ensembl"/>
        </authorList>
    </citation>
    <scope>IDENTIFICATION</scope>
</reference>
<dbReference type="PANTHER" id="PTHR23503:SF1">
    <property type="entry name" value="MAJOR FACILITATOR SUPERFAMILY (MFS) PROFILE DOMAIN-CONTAINING PROTEIN"/>
    <property type="match status" value="1"/>
</dbReference>
<dbReference type="FunFam" id="1.20.1250.20:FF:000029">
    <property type="entry name" value="solute carrier family 2, facilitated glucose transporter member 4"/>
    <property type="match status" value="1"/>
</dbReference>
<dbReference type="InterPro" id="IPR020846">
    <property type="entry name" value="MFS_dom"/>
</dbReference>
<dbReference type="InterPro" id="IPR036259">
    <property type="entry name" value="MFS_trans_sf"/>
</dbReference>
<dbReference type="Proteomes" id="UP000472265">
    <property type="component" value="Chromosome 5"/>
</dbReference>
<dbReference type="PROSITE" id="PS50850">
    <property type="entry name" value="MFS"/>
    <property type="match status" value="1"/>
</dbReference>
<feature type="transmembrane region" description="Helical" evidence="7">
    <location>
        <begin position="383"/>
        <end position="410"/>
    </location>
</feature>
<dbReference type="GO" id="GO:0055056">
    <property type="term" value="F:D-glucose transmembrane transporter activity"/>
    <property type="evidence" value="ECO:0007669"/>
    <property type="project" value="TreeGrafter"/>
</dbReference>
<dbReference type="OMA" id="EWCEIRA"/>
<gene>
    <name evidence="9" type="primary">slc2a11b</name>
</gene>
<reference evidence="9" key="3">
    <citation type="submission" date="2025-09" db="UniProtKB">
        <authorList>
            <consortium name="Ensembl"/>
        </authorList>
    </citation>
    <scope>IDENTIFICATION</scope>
</reference>
<dbReference type="SUPFAM" id="SSF103473">
    <property type="entry name" value="MFS general substrate transporter"/>
    <property type="match status" value="1"/>
</dbReference>
<dbReference type="InterPro" id="IPR045263">
    <property type="entry name" value="GLUT"/>
</dbReference>
<organism evidence="9 10">
    <name type="scientific">Sparus aurata</name>
    <name type="common">Gilthead sea bream</name>
    <dbReference type="NCBI Taxonomy" id="8175"/>
    <lineage>
        <taxon>Eukaryota</taxon>
        <taxon>Metazoa</taxon>
        <taxon>Chordata</taxon>
        <taxon>Craniata</taxon>
        <taxon>Vertebrata</taxon>
        <taxon>Euteleostomi</taxon>
        <taxon>Actinopterygii</taxon>
        <taxon>Neopterygii</taxon>
        <taxon>Teleostei</taxon>
        <taxon>Neoteleostei</taxon>
        <taxon>Acanthomorphata</taxon>
        <taxon>Eupercaria</taxon>
        <taxon>Spariformes</taxon>
        <taxon>Sparidae</taxon>
        <taxon>Sparus</taxon>
    </lineage>
</organism>
<evidence type="ECO:0000256" key="4">
    <source>
        <dbReference type="ARBA" id="ARBA00023136"/>
    </source>
</evidence>
<feature type="region of interest" description="Disordered" evidence="6">
    <location>
        <begin position="492"/>
        <end position="512"/>
    </location>
</feature>
<feature type="transmembrane region" description="Helical" evidence="7">
    <location>
        <begin position="422"/>
        <end position="446"/>
    </location>
</feature>
<feature type="transmembrane region" description="Helical" evidence="7">
    <location>
        <begin position="116"/>
        <end position="134"/>
    </location>
</feature>
<evidence type="ECO:0000256" key="1">
    <source>
        <dbReference type="ARBA" id="ARBA00004141"/>
    </source>
</evidence>
<evidence type="ECO:0000256" key="3">
    <source>
        <dbReference type="ARBA" id="ARBA00022989"/>
    </source>
</evidence>
<accession>A0A671YB51</accession>
<dbReference type="GeneTree" id="ENSGT00940000164243"/>
<comment type="similarity">
    <text evidence="5">Belongs to the major facilitator superfamily. Sugar transporter (TC 2.A.1.1) family.</text>
</comment>
<evidence type="ECO:0000256" key="2">
    <source>
        <dbReference type="ARBA" id="ARBA00022692"/>
    </source>
</evidence>
<feature type="transmembrane region" description="Helical" evidence="7">
    <location>
        <begin position="452"/>
        <end position="472"/>
    </location>
</feature>
<evidence type="ECO:0000313" key="9">
    <source>
        <dbReference type="Ensembl" id="ENSSAUP00010059628.1"/>
    </source>
</evidence>
<feature type="transmembrane region" description="Helical" evidence="7">
    <location>
        <begin position="355"/>
        <end position="377"/>
    </location>
</feature>
<name>A0A671YB51_SPAAU</name>
<evidence type="ECO:0000256" key="6">
    <source>
        <dbReference type="SAM" id="MobiDB-lite"/>
    </source>
</evidence>
<dbReference type="InParanoid" id="A0A671YB51"/>
<dbReference type="GO" id="GO:0005886">
    <property type="term" value="C:plasma membrane"/>
    <property type="evidence" value="ECO:0007669"/>
    <property type="project" value="TreeGrafter"/>
</dbReference>
<dbReference type="GO" id="GO:0046323">
    <property type="term" value="P:D-glucose import"/>
    <property type="evidence" value="ECO:0007669"/>
    <property type="project" value="TreeGrafter"/>
</dbReference>
<reference evidence="9" key="1">
    <citation type="submission" date="2021-04" db="EMBL/GenBank/DDBJ databases">
        <authorList>
            <consortium name="Wellcome Sanger Institute Data Sharing"/>
        </authorList>
    </citation>
    <scope>NUCLEOTIDE SEQUENCE [LARGE SCALE GENOMIC DNA]</scope>
</reference>
<dbReference type="Pfam" id="PF00083">
    <property type="entry name" value="Sugar_tr"/>
    <property type="match status" value="1"/>
</dbReference>
<evidence type="ECO:0000259" key="8">
    <source>
        <dbReference type="PROSITE" id="PS50850"/>
    </source>
</evidence>
<dbReference type="InterPro" id="IPR003663">
    <property type="entry name" value="Sugar/inositol_transpt"/>
</dbReference>